<dbReference type="AlphaFoldDB" id="A0A7K3NRD8"/>
<evidence type="ECO:0000313" key="4">
    <source>
        <dbReference type="EMBL" id="NDY58760.1"/>
    </source>
</evidence>
<evidence type="ECO:0000256" key="1">
    <source>
        <dbReference type="ARBA" id="ARBA00022676"/>
    </source>
</evidence>
<sequence>MARPAQGRLLFAARDLFPAVGGASLSMVPLLRALARAGYDVTSVNALRPGGQPHTVDGEPFFASVVRDFAAEAAKLMDWTRPDLVITQGWGSTEVLECAFARNLRTCLFVVDLIGYAPQACFEGCSIDYAANLSALKRADMVVANSVYMKRRLRELSGIRAEVVFPIIEEQDYLAASVPSASPRMFITLASGLAHKGVDLFLEQAPRLGRPCLICGPLEPGRETRLAACNTVRHVGYASDMRPIYAHTACLVVASLFEETFGRVIVEANVNGIPVAALDRGACRETLGRGGVLFTVPDELPGAVREALGVPSKICQDNARRFASAPQIEKALAHVADLLHRPQPTGIFP</sequence>
<dbReference type="Pfam" id="PF13439">
    <property type="entry name" value="Glyco_transf_4"/>
    <property type="match status" value="1"/>
</dbReference>
<dbReference type="CDD" id="cd03801">
    <property type="entry name" value="GT4_PimA-like"/>
    <property type="match status" value="1"/>
</dbReference>
<dbReference type="PANTHER" id="PTHR12526">
    <property type="entry name" value="GLYCOSYLTRANSFERASE"/>
    <property type="match status" value="1"/>
</dbReference>
<name>A0A7K3NRD8_9BACT</name>
<keyword evidence="2 4" id="KW-0808">Transferase</keyword>
<proteinExistence type="predicted"/>
<dbReference type="PANTHER" id="PTHR12526:SF510">
    <property type="entry name" value="D-INOSITOL 3-PHOSPHATE GLYCOSYLTRANSFERASE"/>
    <property type="match status" value="1"/>
</dbReference>
<feature type="domain" description="Glycosyltransferase subfamily 4-like N-terminal" evidence="3">
    <location>
        <begin position="20"/>
        <end position="162"/>
    </location>
</feature>
<dbReference type="RefSeq" id="WP_163303828.1">
    <property type="nucleotide sequence ID" value="NZ_JAAGRQ010000138.1"/>
</dbReference>
<accession>A0A7K3NRD8</accession>
<keyword evidence="1" id="KW-0328">Glycosyltransferase</keyword>
<dbReference type="GO" id="GO:0016757">
    <property type="term" value="F:glycosyltransferase activity"/>
    <property type="evidence" value="ECO:0007669"/>
    <property type="project" value="UniProtKB-KW"/>
</dbReference>
<evidence type="ECO:0000259" key="3">
    <source>
        <dbReference type="Pfam" id="PF13439"/>
    </source>
</evidence>
<dbReference type="InterPro" id="IPR028098">
    <property type="entry name" value="Glyco_trans_4-like_N"/>
</dbReference>
<evidence type="ECO:0000256" key="2">
    <source>
        <dbReference type="ARBA" id="ARBA00022679"/>
    </source>
</evidence>
<dbReference type="Gene3D" id="3.40.50.2000">
    <property type="entry name" value="Glycogen Phosphorylase B"/>
    <property type="match status" value="2"/>
</dbReference>
<reference evidence="4 5" key="1">
    <citation type="submission" date="2020-02" db="EMBL/GenBank/DDBJ databases">
        <title>Comparative genomics of sulfur disproportionating microorganisms.</title>
        <authorList>
            <person name="Ward L.M."/>
            <person name="Bertran E."/>
            <person name="Johnston D.T."/>
        </authorList>
    </citation>
    <scope>NUCLEOTIDE SEQUENCE [LARGE SCALE GENOMIC DNA]</scope>
    <source>
        <strain evidence="4 5">DSM 3696</strain>
    </source>
</reference>
<evidence type="ECO:0000313" key="5">
    <source>
        <dbReference type="Proteomes" id="UP000469724"/>
    </source>
</evidence>
<protein>
    <submittedName>
        <fullName evidence="4">Glycosyltransferase family 4 protein</fullName>
    </submittedName>
</protein>
<organism evidence="4 5">
    <name type="scientific">Desulfolutivibrio sulfodismutans</name>
    <dbReference type="NCBI Taxonomy" id="63561"/>
    <lineage>
        <taxon>Bacteria</taxon>
        <taxon>Pseudomonadati</taxon>
        <taxon>Thermodesulfobacteriota</taxon>
        <taxon>Desulfovibrionia</taxon>
        <taxon>Desulfovibrionales</taxon>
        <taxon>Desulfovibrionaceae</taxon>
        <taxon>Desulfolutivibrio</taxon>
    </lineage>
</organism>
<gene>
    <name evidence="4" type="ORF">G3N56_18650</name>
</gene>
<comment type="caution">
    <text evidence="4">The sequence shown here is derived from an EMBL/GenBank/DDBJ whole genome shotgun (WGS) entry which is preliminary data.</text>
</comment>
<dbReference type="SUPFAM" id="SSF53756">
    <property type="entry name" value="UDP-Glycosyltransferase/glycogen phosphorylase"/>
    <property type="match status" value="1"/>
</dbReference>
<keyword evidence="5" id="KW-1185">Reference proteome</keyword>
<dbReference type="Proteomes" id="UP000469724">
    <property type="component" value="Unassembled WGS sequence"/>
</dbReference>
<dbReference type="EMBL" id="JAAGRQ010000138">
    <property type="protein sequence ID" value="NDY58760.1"/>
    <property type="molecule type" value="Genomic_DNA"/>
</dbReference>
<dbReference type="Pfam" id="PF13692">
    <property type="entry name" value="Glyco_trans_1_4"/>
    <property type="match status" value="1"/>
</dbReference>